<evidence type="ECO:0000313" key="3">
    <source>
        <dbReference type="EMBL" id="GAO52423.1"/>
    </source>
</evidence>
<dbReference type="InterPro" id="IPR041588">
    <property type="entry name" value="Integrase_H2C2"/>
</dbReference>
<evidence type="ECO:0000256" key="1">
    <source>
        <dbReference type="ARBA" id="ARBA00022884"/>
    </source>
</evidence>
<dbReference type="Pfam" id="PF17921">
    <property type="entry name" value="Integrase_H2C2"/>
    <property type="match status" value="1"/>
</dbReference>
<dbReference type="InterPro" id="IPR001584">
    <property type="entry name" value="Integrase_cat-core"/>
</dbReference>
<dbReference type="InterPro" id="IPR050951">
    <property type="entry name" value="Retrovirus_Pol_polyprotein"/>
</dbReference>
<dbReference type="STRING" id="698492.A0A0E9NRL8"/>
<dbReference type="SUPFAM" id="SSF53098">
    <property type="entry name" value="Ribonuclease H-like"/>
    <property type="match status" value="1"/>
</dbReference>
<dbReference type="PROSITE" id="PS50994">
    <property type="entry name" value="INTEGRASE"/>
    <property type="match status" value="1"/>
</dbReference>
<organism evidence="3 4">
    <name type="scientific">Saitoella complicata (strain BCRC 22490 / CBS 7301 / JCM 7358 / NBRC 10748 / NRRL Y-17804)</name>
    <dbReference type="NCBI Taxonomy" id="698492"/>
    <lineage>
        <taxon>Eukaryota</taxon>
        <taxon>Fungi</taxon>
        <taxon>Dikarya</taxon>
        <taxon>Ascomycota</taxon>
        <taxon>Taphrinomycotina</taxon>
        <taxon>Taphrinomycotina incertae sedis</taxon>
        <taxon>Saitoella</taxon>
    </lineage>
</organism>
<reference evidence="3 4" key="1">
    <citation type="journal article" date="2011" name="J. Gen. Appl. Microbiol.">
        <title>Draft genome sequencing of the enigmatic yeast Saitoella complicata.</title>
        <authorList>
            <person name="Nishida H."/>
            <person name="Hamamoto M."/>
            <person name="Sugiyama J."/>
        </authorList>
    </citation>
    <scope>NUCLEOTIDE SEQUENCE [LARGE SCALE GENOMIC DNA]</scope>
    <source>
        <strain evidence="3 4">NRRL Y-17804</strain>
    </source>
</reference>
<dbReference type="OMA" id="YPNNWDD"/>
<dbReference type="GO" id="GO:0005634">
    <property type="term" value="C:nucleus"/>
    <property type="evidence" value="ECO:0007669"/>
    <property type="project" value="UniProtKB-ARBA"/>
</dbReference>
<dbReference type="GO" id="GO:0015074">
    <property type="term" value="P:DNA integration"/>
    <property type="evidence" value="ECO:0007669"/>
    <property type="project" value="InterPro"/>
</dbReference>
<dbReference type="Gene3D" id="1.10.340.70">
    <property type="match status" value="1"/>
</dbReference>
<name>A0A0E9NRL8_SAICN</name>
<dbReference type="Gene3D" id="3.30.420.10">
    <property type="entry name" value="Ribonuclease H-like superfamily/Ribonuclease H"/>
    <property type="match status" value="1"/>
</dbReference>
<feature type="domain" description="Integrase catalytic" evidence="2">
    <location>
        <begin position="147"/>
        <end position="307"/>
    </location>
</feature>
<evidence type="ECO:0000259" key="2">
    <source>
        <dbReference type="PROSITE" id="PS50994"/>
    </source>
</evidence>
<keyword evidence="1" id="KW-0694">RNA-binding</keyword>
<gene>
    <name evidence="3" type="ORF">G7K_6501-t1</name>
</gene>
<dbReference type="PANTHER" id="PTHR37984:SF5">
    <property type="entry name" value="PROTEIN NYNRIN-LIKE"/>
    <property type="match status" value="1"/>
</dbReference>
<dbReference type="InterPro" id="IPR012337">
    <property type="entry name" value="RNaseH-like_sf"/>
</dbReference>
<comment type="caution">
    <text evidence="3">The sequence shown here is derived from an EMBL/GenBank/DDBJ whole genome shotgun (WGS) entry which is preliminary data.</text>
</comment>
<accession>A0A0E9NRL8</accession>
<dbReference type="Proteomes" id="UP000033140">
    <property type="component" value="Unassembled WGS sequence"/>
</dbReference>
<protein>
    <recommendedName>
        <fullName evidence="2">Integrase catalytic domain-containing protein</fullName>
    </recommendedName>
</protein>
<proteinExistence type="predicted"/>
<dbReference type="EMBL" id="BACD03000068">
    <property type="protein sequence ID" value="GAO52423.1"/>
    <property type="molecule type" value="Genomic_DNA"/>
</dbReference>
<dbReference type="Pfam" id="PF00665">
    <property type="entry name" value="rve"/>
    <property type="match status" value="1"/>
</dbReference>
<dbReference type="GO" id="GO:0003723">
    <property type="term" value="F:RNA binding"/>
    <property type="evidence" value="ECO:0007669"/>
    <property type="project" value="UniProtKB-KW"/>
</dbReference>
<dbReference type="AlphaFoldDB" id="A0A0E9NRL8"/>
<evidence type="ECO:0000313" key="4">
    <source>
        <dbReference type="Proteomes" id="UP000033140"/>
    </source>
</evidence>
<dbReference type="InterPro" id="IPR036397">
    <property type="entry name" value="RNaseH_sf"/>
</dbReference>
<dbReference type="PANTHER" id="PTHR37984">
    <property type="entry name" value="PROTEIN CBG26694"/>
    <property type="match status" value="1"/>
</dbReference>
<sequence>MSIPDPTVDDIDAFTVEARNNPVLGDPWYIDVVRYLRNRTFEEECDQNYRRRIIYMAHRYSLQGIDLFYRESDGKWVPCIMQGQVRDVLTKAHDLHGHFSVGQTLRNIVGRVWWPTRVKDTQEYVRTCEACQKVGPLRPSVSIKPIVQLQPFDMCGLDFVGKVTPASRKSGYQYLLVFVDYFSRFVIAKAVPSASSEVVVDFMETQVKPMFGLPRALYTDNGAHFTGGTTPDYCRNNGIVHFTAPVSDAASVGLVERVNQLIERGLVRKCVTRDDWEEFLPEIIWAINTRCIRVHGYSPAQILFGYNANRPVFPFRSTREAAVLLVGSPEQSTPAALWNYSVRLAQMDELRVHSTEELVKYQQRQAEIGLLKRRTRPPRVADLVLRRRTDLDNQRGRKLEPRWTGPLLVVKVAHHGRSCWLHELGTPQGSIRGRFQMNHLKVYCPREESQFAEGYEDPK</sequence>
<keyword evidence="4" id="KW-1185">Reference proteome</keyword>
<reference evidence="3 4" key="2">
    <citation type="journal article" date="2014" name="J. Gen. Appl. Microbiol.">
        <title>The early diverging ascomycetous budding yeast Saitoella complicata has three histone deacetylases belonging to the Clr6, Hos2, and Rpd3 lineages.</title>
        <authorList>
            <person name="Nishida H."/>
            <person name="Matsumoto T."/>
            <person name="Kondo S."/>
            <person name="Hamamoto M."/>
            <person name="Yoshikawa H."/>
        </authorList>
    </citation>
    <scope>NUCLEOTIDE SEQUENCE [LARGE SCALE GENOMIC DNA]</scope>
    <source>
        <strain evidence="3 4">NRRL Y-17804</strain>
    </source>
</reference>
<reference evidence="3 4" key="3">
    <citation type="journal article" date="2015" name="Genome Announc.">
        <title>Draft Genome Sequence of the Archiascomycetous Yeast Saitoella complicata.</title>
        <authorList>
            <person name="Yamauchi K."/>
            <person name="Kondo S."/>
            <person name="Hamamoto M."/>
            <person name="Takahashi Y."/>
            <person name="Ogura Y."/>
            <person name="Hayashi T."/>
            <person name="Nishida H."/>
        </authorList>
    </citation>
    <scope>NUCLEOTIDE SEQUENCE [LARGE SCALE GENOMIC DNA]</scope>
    <source>
        <strain evidence="3 4">NRRL Y-17804</strain>
    </source>
</reference>